<dbReference type="PROSITE" id="PS01180">
    <property type="entry name" value="CUB"/>
    <property type="match status" value="1"/>
</dbReference>
<evidence type="ECO:0000256" key="2">
    <source>
        <dbReference type="PROSITE-ProRule" id="PRU00059"/>
    </source>
</evidence>
<dbReference type="InParanoid" id="E9G5C2"/>
<evidence type="ECO:0000313" key="6">
    <source>
        <dbReference type="Proteomes" id="UP000000305"/>
    </source>
</evidence>
<feature type="domain" description="CUB" evidence="4">
    <location>
        <begin position="99"/>
        <end position="223"/>
    </location>
</feature>
<accession>E9G5C2</accession>
<dbReference type="OrthoDB" id="2105077at2759"/>
<dbReference type="EMBL" id="GL732532">
    <property type="protein sequence ID" value="EFX85182.1"/>
    <property type="molecule type" value="Genomic_DNA"/>
</dbReference>
<dbReference type="Gene3D" id="2.60.120.290">
    <property type="entry name" value="Spermadhesin, CUB domain"/>
    <property type="match status" value="1"/>
</dbReference>
<dbReference type="OMA" id="NTKYGIC"/>
<reference evidence="5 6" key="1">
    <citation type="journal article" date="2011" name="Science">
        <title>The ecoresponsive genome of Daphnia pulex.</title>
        <authorList>
            <person name="Colbourne J.K."/>
            <person name="Pfrender M.E."/>
            <person name="Gilbert D."/>
            <person name="Thomas W.K."/>
            <person name="Tucker A."/>
            <person name="Oakley T.H."/>
            <person name="Tokishita S."/>
            <person name="Aerts A."/>
            <person name="Arnold G.J."/>
            <person name="Basu M.K."/>
            <person name="Bauer D.J."/>
            <person name="Caceres C.E."/>
            <person name="Carmel L."/>
            <person name="Casola C."/>
            <person name="Choi J.H."/>
            <person name="Detter J.C."/>
            <person name="Dong Q."/>
            <person name="Dusheyko S."/>
            <person name="Eads B.D."/>
            <person name="Frohlich T."/>
            <person name="Geiler-Samerotte K.A."/>
            <person name="Gerlach D."/>
            <person name="Hatcher P."/>
            <person name="Jogdeo S."/>
            <person name="Krijgsveld J."/>
            <person name="Kriventseva E.V."/>
            <person name="Kultz D."/>
            <person name="Laforsch C."/>
            <person name="Lindquist E."/>
            <person name="Lopez J."/>
            <person name="Manak J.R."/>
            <person name="Muller J."/>
            <person name="Pangilinan J."/>
            <person name="Patwardhan R.P."/>
            <person name="Pitluck S."/>
            <person name="Pritham E.J."/>
            <person name="Rechtsteiner A."/>
            <person name="Rho M."/>
            <person name="Rogozin I.B."/>
            <person name="Sakarya O."/>
            <person name="Salamov A."/>
            <person name="Schaack S."/>
            <person name="Shapiro H."/>
            <person name="Shiga Y."/>
            <person name="Skalitzky C."/>
            <person name="Smith Z."/>
            <person name="Souvorov A."/>
            <person name="Sung W."/>
            <person name="Tang Z."/>
            <person name="Tsuchiya D."/>
            <person name="Tu H."/>
            <person name="Vos H."/>
            <person name="Wang M."/>
            <person name="Wolf Y.I."/>
            <person name="Yamagata H."/>
            <person name="Yamada T."/>
            <person name="Ye Y."/>
            <person name="Shaw J.R."/>
            <person name="Andrews J."/>
            <person name="Crease T.J."/>
            <person name="Tang H."/>
            <person name="Lucas S.M."/>
            <person name="Robertson H.M."/>
            <person name="Bork P."/>
            <person name="Koonin E.V."/>
            <person name="Zdobnov E.M."/>
            <person name="Grigoriev I.V."/>
            <person name="Lynch M."/>
            <person name="Boore J.L."/>
        </authorList>
    </citation>
    <scope>NUCLEOTIDE SEQUENCE [LARGE SCALE GENOMIC DNA]</scope>
</reference>
<evidence type="ECO:0000256" key="3">
    <source>
        <dbReference type="SAM" id="SignalP"/>
    </source>
</evidence>
<keyword evidence="6" id="KW-1185">Reference proteome</keyword>
<feature type="chain" id="PRO_5003240640" description="CUB domain-containing protein" evidence="3">
    <location>
        <begin position="22"/>
        <end position="414"/>
    </location>
</feature>
<dbReference type="SUPFAM" id="SSF49854">
    <property type="entry name" value="Spermadhesin, CUB domain"/>
    <property type="match status" value="1"/>
</dbReference>
<dbReference type="PANTHER" id="PTHR33236">
    <property type="entry name" value="INTRAFLAGELLAR TRANSPORT PROTEIN 122 FAMILY PROTEIN-RELATED"/>
    <property type="match status" value="1"/>
</dbReference>
<organism evidence="5 6">
    <name type="scientific">Daphnia pulex</name>
    <name type="common">Water flea</name>
    <dbReference type="NCBI Taxonomy" id="6669"/>
    <lineage>
        <taxon>Eukaryota</taxon>
        <taxon>Metazoa</taxon>
        <taxon>Ecdysozoa</taxon>
        <taxon>Arthropoda</taxon>
        <taxon>Crustacea</taxon>
        <taxon>Branchiopoda</taxon>
        <taxon>Diplostraca</taxon>
        <taxon>Cladocera</taxon>
        <taxon>Anomopoda</taxon>
        <taxon>Daphniidae</taxon>
        <taxon>Daphnia</taxon>
    </lineage>
</organism>
<dbReference type="Pfam" id="PF26080">
    <property type="entry name" value="CUB_animal"/>
    <property type="match status" value="1"/>
</dbReference>
<evidence type="ECO:0000256" key="1">
    <source>
        <dbReference type="ARBA" id="ARBA00023157"/>
    </source>
</evidence>
<dbReference type="HOGENOM" id="CLU_022631_2_0_1"/>
<dbReference type="eggNOG" id="ENOG502QTPV">
    <property type="taxonomic scope" value="Eukaryota"/>
</dbReference>
<gene>
    <name evidence="5" type="ORF">DAPPUDRAFT_300347</name>
</gene>
<sequence>MLPAAVKLLVSVVILFPFVSSEFTLNPNADTSVNPVYDVRDGKFFGLFETVINNNRACRALSGDIGTCLSYPECFAFRGNISGTCGRGYGLCCVTTKTCQGVIYANNTYFVNQGYPGSYTSAGQCYTTVNRLAPNICQLRLDFEAFSIAQPEPAEHRCVSDSFVISGTTSPVPVICGDNAGQHMYLNIGYNSTTPITLTMITSNLMAGGFTSARNWKIRVSQIPCNEGFAAPPGCLQYYTGSVGVIRSFNFFFDSRGVNTARQLSFQDYTICIRQESNFCEMQYNVCPDQVNVPGLGFSISGALVAGEGTVSSGADAACTADFLMIPCGSDVRGQPTKSNGAVCAARLCGSVWNSINAETLSRPVFTRSVPFELRYYTNGLESSEGDQGNLGFCLTYQQEPCPASLNKFQNMFI</sequence>
<dbReference type="InterPro" id="IPR035914">
    <property type="entry name" value="Sperma_CUB_dom_sf"/>
</dbReference>
<dbReference type="AlphaFoldDB" id="E9G5C2"/>
<dbReference type="InterPro" id="IPR058698">
    <property type="entry name" value="CUB_metazoa"/>
</dbReference>
<dbReference type="PhylomeDB" id="E9G5C2"/>
<dbReference type="Proteomes" id="UP000000305">
    <property type="component" value="Unassembled WGS sequence"/>
</dbReference>
<evidence type="ECO:0000259" key="4">
    <source>
        <dbReference type="PROSITE" id="PS01180"/>
    </source>
</evidence>
<protein>
    <recommendedName>
        <fullName evidence="4">CUB domain-containing protein</fullName>
    </recommendedName>
</protein>
<keyword evidence="1" id="KW-1015">Disulfide bond</keyword>
<evidence type="ECO:0000313" key="5">
    <source>
        <dbReference type="EMBL" id="EFX85182.1"/>
    </source>
</evidence>
<comment type="caution">
    <text evidence="2">Lacks conserved residue(s) required for the propagation of feature annotation.</text>
</comment>
<dbReference type="STRING" id="6669.E9G5C2"/>
<dbReference type="InterPro" id="IPR000859">
    <property type="entry name" value="CUB_dom"/>
</dbReference>
<feature type="signal peptide" evidence="3">
    <location>
        <begin position="1"/>
        <end position="21"/>
    </location>
</feature>
<dbReference type="KEGG" id="dpx:DAPPUDRAFT_300347"/>
<dbReference type="PANTHER" id="PTHR33236:SF5">
    <property type="entry name" value="CUB DOMAIN-CONTAINING PROTEIN"/>
    <property type="match status" value="1"/>
</dbReference>
<name>E9G5C2_DAPPU</name>
<proteinExistence type="predicted"/>
<keyword evidence="3" id="KW-0732">Signal</keyword>